<evidence type="ECO:0000313" key="2">
    <source>
        <dbReference type="EMBL" id="TQJ08827.1"/>
    </source>
</evidence>
<evidence type="ECO:0000313" key="3">
    <source>
        <dbReference type="Proteomes" id="UP000317893"/>
    </source>
</evidence>
<proteinExistence type="predicted"/>
<dbReference type="GO" id="GO:0005975">
    <property type="term" value="P:carbohydrate metabolic process"/>
    <property type="evidence" value="ECO:0007669"/>
    <property type="project" value="InterPro"/>
</dbReference>
<dbReference type="PANTHER" id="PTHR47791">
    <property type="entry name" value="MEIOTICALLY UP-REGULATED GENE 191 PROTEIN"/>
    <property type="match status" value="1"/>
</dbReference>
<accession>A0A542E0E8</accession>
<dbReference type="InterPro" id="IPR005198">
    <property type="entry name" value="Glyco_hydro_76"/>
</dbReference>
<dbReference type="Pfam" id="PF03663">
    <property type="entry name" value="Glyco_hydro_76"/>
    <property type="match status" value="1"/>
</dbReference>
<dbReference type="AlphaFoldDB" id="A0A542E0E8"/>
<comment type="caution">
    <text evidence="2">The sequence shown here is derived from an EMBL/GenBank/DDBJ whole genome shotgun (WGS) entry which is preliminary data.</text>
</comment>
<feature type="chain" id="PRO_5021879581" evidence="1">
    <location>
        <begin position="38"/>
        <end position="636"/>
    </location>
</feature>
<dbReference type="PROSITE" id="PS51318">
    <property type="entry name" value="TAT"/>
    <property type="match status" value="1"/>
</dbReference>
<dbReference type="PANTHER" id="PTHR47791:SF3">
    <property type="entry name" value="MEIOTICALLY UP-REGULATED GENE 191 PROTEIN"/>
    <property type="match status" value="1"/>
</dbReference>
<dbReference type="InterPro" id="IPR053169">
    <property type="entry name" value="MUG_Protein"/>
</dbReference>
<evidence type="ECO:0000256" key="1">
    <source>
        <dbReference type="SAM" id="SignalP"/>
    </source>
</evidence>
<keyword evidence="3" id="KW-1185">Reference proteome</keyword>
<dbReference type="EMBL" id="VFMN01000001">
    <property type="protein sequence ID" value="TQJ08827.1"/>
    <property type="molecule type" value="Genomic_DNA"/>
</dbReference>
<gene>
    <name evidence="2" type="ORF">FB458_1924</name>
</gene>
<dbReference type="InterPro" id="IPR008928">
    <property type="entry name" value="6-hairpin_glycosidase_sf"/>
</dbReference>
<name>A0A542E0E8_9MICO</name>
<dbReference type="RefSeq" id="WP_211355995.1">
    <property type="nucleotide sequence ID" value="NZ_BAAAPR010000005.1"/>
</dbReference>
<feature type="signal peptide" evidence="1">
    <location>
        <begin position="1"/>
        <end position="37"/>
    </location>
</feature>
<dbReference type="SUPFAM" id="SSF48208">
    <property type="entry name" value="Six-hairpin glycosidases"/>
    <property type="match status" value="1"/>
</dbReference>
<protein>
    <submittedName>
        <fullName evidence="2">Putative alpha-1,6-mannanase (GH76 family)</fullName>
    </submittedName>
</protein>
<reference evidence="2 3" key="1">
    <citation type="submission" date="2019-06" db="EMBL/GenBank/DDBJ databases">
        <title>Sequencing the genomes of 1000 actinobacteria strains.</title>
        <authorList>
            <person name="Klenk H.-P."/>
        </authorList>
    </citation>
    <scope>NUCLEOTIDE SEQUENCE [LARGE SCALE GENOMIC DNA]</scope>
    <source>
        <strain evidence="2 3">DSM 18607</strain>
    </source>
</reference>
<dbReference type="Gene3D" id="1.50.10.20">
    <property type="match status" value="1"/>
</dbReference>
<dbReference type="Proteomes" id="UP000317893">
    <property type="component" value="Unassembled WGS sequence"/>
</dbReference>
<sequence>MPHLIPHRPGGRALLSAVAVALAVALAGVGGAGTAHAGPPTGSEGVPVTRSDAQAAADVLMTSYDPVKAWFPSSWWNSAVALQTVGDYMQRTGDRRYLPELERTFTQDQGAFPAGYLSGDPLLGNFTSRAIDDTEWWGLTWLEAYDLTHEQKYLDMAVTIAEYVEGYWDDSTCGGGVWWDAERTYKNAVTNGLWVRLTAELHNRLPGDARWLDRATQAFDWYVGSGLVDAAGLVNDGLTTDCRNNGSTVWSYNQGLGIGGALEVYRATHDPAALAFARRLADAAQARPELVTDGVLTESCDPVGRSCDDNQKQFKGVFMRYWTDLVDTTGDATYAAFAQRQAVSVVTTDRDVVGRLGQRWAGAGTADSPNVRDWRTQASALSAVLSALPATGGARRSLSAALAPTSAVVMPSATASGRQDLTLTVVGTRPAATAVRLRPVAPDGWTVRVRQQVTLRPGGSTTQQSVPAVVTVPAGMPDGTYDVGVRAAAGALAWTATAQVVVARTADFDTGTAAEAPWLVDPDGSQSNGVGNRFADGTAHFTYRFPLPSDTRAATVVLTVDNEYAVDVSHDGVTWTSAARESQRVTDGSNRTDLRVDLAPVLPSSGADRTVYVRVSDAFPEDGWGGRVSHVALDLG</sequence>
<keyword evidence="1" id="KW-0732">Signal</keyword>
<dbReference type="InterPro" id="IPR006311">
    <property type="entry name" value="TAT_signal"/>
</dbReference>
<organism evidence="2 3">
    <name type="scientific">Lapillicoccus jejuensis</name>
    <dbReference type="NCBI Taxonomy" id="402171"/>
    <lineage>
        <taxon>Bacteria</taxon>
        <taxon>Bacillati</taxon>
        <taxon>Actinomycetota</taxon>
        <taxon>Actinomycetes</taxon>
        <taxon>Micrococcales</taxon>
        <taxon>Intrasporangiaceae</taxon>
        <taxon>Lapillicoccus</taxon>
    </lineage>
</organism>